<dbReference type="Pfam" id="PF02470">
    <property type="entry name" value="MlaD"/>
    <property type="match status" value="1"/>
</dbReference>
<dbReference type="NCBIfam" id="TIGR00996">
    <property type="entry name" value="Mtu_fam_mce"/>
    <property type="match status" value="1"/>
</dbReference>
<dbReference type="RefSeq" id="WP_085093611.1">
    <property type="nucleotide sequence ID" value="NZ_LQPK01000006.1"/>
</dbReference>
<evidence type="ECO:0000259" key="2">
    <source>
        <dbReference type="Pfam" id="PF02470"/>
    </source>
</evidence>
<feature type="signal peptide" evidence="1">
    <location>
        <begin position="1"/>
        <end position="25"/>
    </location>
</feature>
<dbReference type="InterPro" id="IPR003399">
    <property type="entry name" value="Mce/MlaD"/>
</dbReference>
<organism evidence="4 5">
    <name type="scientific">Mycobacterium paraense</name>
    <dbReference type="NCBI Taxonomy" id="767916"/>
    <lineage>
        <taxon>Bacteria</taxon>
        <taxon>Bacillati</taxon>
        <taxon>Actinomycetota</taxon>
        <taxon>Actinomycetes</taxon>
        <taxon>Mycobacteriales</taxon>
        <taxon>Mycobacteriaceae</taxon>
        <taxon>Mycobacterium</taxon>
        <taxon>Mycobacterium simiae complex</taxon>
    </lineage>
</organism>
<evidence type="ECO:0000259" key="3">
    <source>
        <dbReference type="Pfam" id="PF11887"/>
    </source>
</evidence>
<dbReference type="PANTHER" id="PTHR33371">
    <property type="entry name" value="INTERMEMBRANE PHOSPHOLIPID TRANSPORT SYSTEM BINDING PROTEIN MLAD-RELATED"/>
    <property type="match status" value="1"/>
</dbReference>
<dbReference type="PROSITE" id="PS51257">
    <property type="entry name" value="PROKAR_LIPOPROTEIN"/>
    <property type="match status" value="1"/>
</dbReference>
<feature type="domain" description="Mammalian cell entry C-terminal" evidence="3">
    <location>
        <begin position="128"/>
        <end position="298"/>
    </location>
</feature>
<dbReference type="PANTHER" id="PTHR33371:SF15">
    <property type="entry name" value="LIPOPROTEIN LPRN"/>
    <property type="match status" value="1"/>
</dbReference>
<dbReference type="InterPro" id="IPR052336">
    <property type="entry name" value="MlaD_Phospholipid_Transporter"/>
</dbReference>
<proteinExistence type="predicted"/>
<keyword evidence="5" id="KW-1185">Reference proteome</keyword>
<dbReference type="InterPro" id="IPR024516">
    <property type="entry name" value="Mce_C"/>
</dbReference>
<gene>
    <name evidence="4" type="ORF">AWB91_09705</name>
</gene>
<dbReference type="Pfam" id="PF11887">
    <property type="entry name" value="Mce4_CUP1"/>
    <property type="match status" value="1"/>
</dbReference>
<name>A0ABX3VTC7_9MYCO</name>
<protein>
    <submittedName>
        <fullName evidence="4">Mammalian cell entry protein</fullName>
    </submittedName>
</protein>
<evidence type="ECO:0000256" key="1">
    <source>
        <dbReference type="SAM" id="SignalP"/>
    </source>
</evidence>
<keyword evidence="1" id="KW-0732">Signal</keyword>
<accession>A0ABX3VTC7</accession>
<dbReference type="EMBL" id="LQPK01000006">
    <property type="protein sequence ID" value="ORW32755.1"/>
    <property type="molecule type" value="Genomic_DNA"/>
</dbReference>
<comment type="caution">
    <text evidence="4">The sequence shown here is derived from an EMBL/GenBank/DDBJ whole genome shotgun (WGS) entry which is preliminary data.</text>
</comment>
<feature type="chain" id="PRO_5045972352" evidence="1">
    <location>
        <begin position="26"/>
        <end position="378"/>
    </location>
</feature>
<dbReference type="InterPro" id="IPR005693">
    <property type="entry name" value="Mce"/>
</dbReference>
<reference evidence="4 5" key="1">
    <citation type="journal article" date="2015" name="Emerg. Microbes Infect.">
        <title>Characterization of 17 strains belonging to the Mycobacterium simiae complex and description of Mycobacterium paraense sp. nov.</title>
        <authorList>
            <person name="Fusco da Costa A.R."/>
            <person name="Fedrizzi T."/>
            <person name="Lopes M.L."/>
            <person name="Pecorari M."/>
            <person name="Oliveira da Costa W.L."/>
            <person name="Giacobazzi E."/>
            <person name="da Costa Bahia J.R."/>
            <person name="De Sanctis V."/>
            <person name="Batista Lima K.V."/>
            <person name="Bertorelli R."/>
            <person name="Grottola A."/>
            <person name="Fabio A."/>
            <person name="Mariottini A."/>
            <person name="Ferretti P."/>
            <person name="Di Leva F."/>
            <person name="Fregni Serpini G."/>
            <person name="Tagliazucchi S."/>
            <person name="Rumpianesi F."/>
            <person name="Jousson O."/>
            <person name="Segata N."/>
            <person name="Tortoli E."/>
        </authorList>
    </citation>
    <scope>NUCLEOTIDE SEQUENCE [LARGE SCALE GENOMIC DNA]</scope>
    <source>
        <strain evidence="4 5">FI-07156</strain>
    </source>
</reference>
<evidence type="ECO:0000313" key="5">
    <source>
        <dbReference type="Proteomes" id="UP000193801"/>
    </source>
</evidence>
<evidence type="ECO:0000313" key="4">
    <source>
        <dbReference type="EMBL" id="ORW32755.1"/>
    </source>
</evidence>
<sequence>MTTGTRRASKTLAAALLATALGGCAWQGVNSLALPGTAGGGPGSYEVQVQLPDVTNLEQNSRVRVGDVTVGNVIKVQRQGWHALVTMRLAGNVNLPANATAKIGQTSLLGSLHIELAPPTNAAPQGRLHNGSLIPLSSAGGYPTTEQTLATLSMLLNGGGIGQVQDITTAFATAFGGREQDVRTFIDQLDQLVGHLNEQIDDITAATRSLNGVVGQFAAQKPILDQALKTIPDALTLLKKHRSNLVEALDQVGKLSALAADSVNKTKAALVQEFNQIGPVLDSLANAGPALTRALGVIATFPYTRDHLKKFQRGDYANSTLVVDFTLSRLDAAFFTGTRWEGKLTELEMRWGRTIGQTPSPYTSANPLVAPYHFDQGH</sequence>
<feature type="domain" description="Mce/MlaD" evidence="2">
    <location>
        <begin position="44"/>
        <end position="119"/>
    </location>
</feature>
<dbReference type="Proteomes" id="UP000193801">
    <property type="component" value="Unassembled WGS sequence"/>
</dbReference>